<dbReference type="SUPFAM" id="SSF52799">
    <property type="entry name" value="(Phosphotyrosine protein) phosphatases II"/>
    <property type="match status" value="1"/>
</dbReference>
<dbReference type="Gene3D" id="3.90.190.10">
    <property type="entry name" value="Protein tyrosine phosphatase superfamily"/>
    <property type="match status" value="1"/>
</dbReference>
<evidence type="ECO:0000259" key="15">
    <source>
        <dbReference type="PROSITE" id="PS50056"/>
    </source>
</evidence>
<evidence type="ECO:0000313" key="18">
    <source>
        <dbReference type="RefSeq" id="XP_046598947.1"/>
    </source>
</evidence>
<dbReference type="PRINTS" id="PR00700">
    <property type="entry name" value="PRTYPHPHTASE"/>
</dbReference>
<feature type="domain" description="Fibronectin type-III" evidence="16">
    <location>
        <begin position="295"/>
        <end position="385"/>
    </location>
</feature>
<keyword evidence="9 12" id="KW-0472">Membrane</keyword>
<accession>A0ABM3GFA5</accession>
<keyword evidence="7" id="KW-0904">Protein phosphatase</keyword>
<evidence type="ECO:0000256" key="9">
    <source>
        <dbReference type="ARBA" id="ARBA00023136"/>
    </source>
</evidence>
<dbReference type="InterPro" id="IPR003595">
    <property type="entry name" value="Tyr_Pase_cat"/>
</dbReference>
<keyword evidence="4 13" id="KW-0732">Signal</keyword>
<dbReference type="InterPro" id="IPR013783">
    <property type="entry name" value="Ig-like_fold"/>
</dbReference>
<dbReference type="Pfam" id="PF00041">
    <property type="entry name" value="fn3"/>
    <property type="match status" value="4"/>
</dbReference>
<dbReference type="Gene3D" id="2.60.40.10">
    <property type="entry name" value="Immunoglobulins"/>
    <property type="match status" value="7"/>
</dbReference>
<keyword evidence="6" id="KW-0378">Hydrolase</keyword>
<feature type="domain" description="Fibronectin type-III" evidence="16">
    <location>
        <begin position="676"/>
        <end position="781"/>
    </location>
</feature>
<dbReference type="RefSeq" id="XP_046598947.1">
    <property type="nucleotide sequence ID" value="XM_046742991.1"/>
</dbReference>
<evidence type="ECO:0000313" key="21">
    <source>
        <dbReference type="RefSeq" id="XP_046598951.1"/>
    </source>
</evidence>
<keyword evidence="5" id="KW-0677">Repeat</keyword>
<gene>
    <name evidence="18 19 20 21" type="primary">LOC107222672</name>
</gene>
<proteinExistence type="predicted"/>
<evidence type="ECO:0000313" key="19">
    <source>
        <dbReference type="RefSeq" id="XP_046598948.1"/>
    </source>
</evidence>
<dbReference type="SUPFAM" id="SSF49265">
    <property type="entry name" value="Fibronectin type III"/>
    <property type="match status" value="5"/>
</dbReference>
<evidence type="ECO:0000256" key="3">
    <source>
        <dbReference type="ARBA" id="ARBA00022692"/>
    </source>
</evidence>
<evidence type="ECO:0000313" key="20">
    <source>
        <dbReference type="RefSeq" id="XP_046598949.1"/>
    </source>
</evidence>
<dbReference type="RefSeq" id="XP_046598948.1">
    <property type="nucleotide sequence ID" value="XM_046742992.1"/>
</dbReference>
<evidence type="ECO:0000256" key="11">
    <source>
        <dbReference type="SAM" id="MobiDB-lite"/>
    </source>
</evidence>
<comment type="subcellular location">
    <subcellularLocation>
        <location evidence="1">Membrane</location>
        <topology evidence="1">Single-pass type I membrane protein</topology>
    </subcellularLocation>
</comment>
<evidence type="ECO:0000256" key="6">
    <source>
        <dbReference type="ARBA" id="ARBA00022801"/>
    </source>
</evidence>
<dbReference type="SMART" id="SM00194">
    <property type="entry name" value="PTPc"/>
    <property type="match status" value="1"/>
</dbReference>
<sequence length="1530" mass="170620">MIPRKNIKFVLCTFYLLYSFENGGKTVAETTQNDAEFSENTISSNDYESEYSSVSPTVNLEPDTTVDYFSTTKNSETRLIDDTTDNSTTLTNGTSSEVNCTDTPNSVQNLTVSSTYSSLTLSWSSVVSSEECIQLYNITWNSESSDDFDYDTVYSPASEYIISNLTSCTSYVISVVVVGENGNVSNAITVTGNTTESQIPQVNNLDVEPLEYGLNVTWDPPDNLSCLKYYLVNVTAEGDFVENLANASSEVTFYTFSNLSACTMYTVQVTPISTNDNYGTASRINGETSASTPGAVRNLTVLTQNITESSIYLTWSETSLNPTCVLYYKVDTCYENNCTEDVTTSLFYNATSLSPCRSYTFNVSAVGSNHSSESATETARTTYLAPGEVSGLAAPSQNLTGYSVYLTWSEPSLNPTCILNYNISICNDNNCTENRTRDVFYNATSLDPCLTYTFTVKAIGFVGSSHTANTTATTSYVTPGIPTSMTVTPGQYSLYVSWEPPSTAPTCVNHYQVMILNGTTHSITDTNITLSDLIACKSYVIQITPAWTSDEGESGTIEGTTEESVDDPPVQDIVPWVTKSTISVGWHIDRDNNECGLTSVLTYCNYTISEGRGYELVNGFSTDDISTFSSGTNVTINVTLYNLSPFTYYECYGVTVNSAGQSVNGENVTVKTSEDVPSAPSLEALNLTSSTFNLVWESPNYLPGNLIEYEIILGLQRLFLQPSFCIYNDSSKTISDINGTTLAYAYLEAVPYSNYSASIKARTNAGWGNYSNYISFQTLAGVPGAVNNVEYSNKTNASNIDVLDTFLSWQLPCSLNGEIEFFNVYVSGTRDGYDDHEFNRTYNVSEIVDADTKFTMNFGQLRAEYSYIFQISTKVKGVSEKGPLTNYSVIYPAGIPPLPSSWYMTQIKIDPYKAQRSLSTAWVLLPLFENTNGEIQYYAIMVSEIGQSTQISRRLDVRSGEWPNATLWQEAMPYNPVVSYQATPVRWHPASTDNIVESGKIKAIKFMLGGNLTCPKLTSNSNREASYCNGPLQSDLQYEVRMRAFTNGGYQDSETIIVITKAEFNLGLVIGVVSGILFFGIIFLMMLLMRKGSWQALIRNPLNPIGQTSPVPDPFSRKKFEIHCQDLSVNPGKLSNEFQLLQTLSVDLQMSTNVASLQANRKKNRYTDILPYDFSRVKLEIIDNDPNTDYINASFIHGYSGAVEYIASQGPKEETTYDFWRMIFQYNVKVIVMVTQLVEKGKEKCHQYYPNMREHFEYEDITIRCSTQLDFVFYTQRNIVLQKGNDRRTLMHLHFKEWSDHGIPDDFHSMIQFCQIVRRHINESKSVAVIHCSAGVGRTGTLMAIDILLQQIRDSKKLDVFGTVFNLRKDRINMVQTESQYAYIYNCTRQTLNNPYPARLAKPPPIEPIYENLTKKKKPITDSNTNLVNSIETLKKISPSSSMDSMEQIYEFAAHRPIYSTQLSTLSTGLRYSKSTSAINTQASPSMEIVRYGSHEYPIFEPAPDTISSRGSMDRNVLLEFARPLGLRMD</sequence>
<evidence type="ECO:0000259" key="16">
    <source>
        <dbReference type="PROSITE" id="PS50853"/>
    </source>
</evidence>
<evidence type="ECO:0000256" key="7">
    <source>
        <dbReference type="ARBA" id="ARBA00022912"/>
    </source>
</evidence>
<feature type="signal peptide" evidence="13">
    <location>
        <begin position="1"/>
        <end position="28"/>
    </location>
</feature>
<dbReference type="SMART" id="SM00060">
    <property type="entry name" value="FN3"/>
    <property type="match status" value="9"/>
</dbReference>
<dbReference type="InterPro" id="IPR041201">
    <property type="entry name" value="PTPRJ_TM"/>
</dbReference>
<dbReference type="RefSeq" id="XP_046598949.1">
    <property type="nucleotide sequence ID" value="XM_046742993.1"/>
</dbReference>
<organism evidence="17 21">
    <name type="scientific">Neodiprion lecontei</name>
    <name type="common">Redheaded pine sawfly</name>
    <dbReference type="NCBI Taxonomy" id="441921"/>
    <lineage>
        <taxon>Eukaryota</taxon>
        <taxon>Metazoa</taxon>
        <taxon>Ecdysozoa</taxon>
        <taxon>Arthropoda</taxon>
        <taxon>Hexapoda</taxon>
        <taxon>Insecta</taxon>
        <taxon>Pterygota</taxon>
        <taxon>Neoptera</taxon>
        <taxon>Endopterygota</taxon>
        <taxon>Hymenoptera</taxon>
        <taxon>Tenthredinoidea</taxon>
        <taxon>Diprionidae</taxon>
        <taxon>Diprioninae</taxon>
        <taxon>Neodiprion</taxon>
    </lineage>
</organism>
<evidence type="ECO:0000256" key="2">
    <source>
        <dbReference type="ARBA" id="ARBA00013064"/>
    </source>
</evidence>
<evidence type="ECO:0000256" key="1">
    <source>
        <dbReference type="ARBA" id="ARBA00004479"/>
    </source>
</evidence>
<dbReference type="PROSITE" id="PS00383">
    <property type="entry name" value="TYR_PHOSPHATASE_1"/>
    <property type="match status" value="1"/>
</dbReference>
<feature type="chain" id="PRO_5045024533" description="protein-tyrosine-phosphatase" evidence="13">
    <location>
        <begin position="29"/>
        <end position="1530"/>
    </location>
</feature>
<evidence type="ECO:0000259" key="14">
    <source>
        <dbReference type="PROSITE" id="PS50055"/>
    </source>
</evidence>
<evidence type="ECO:0000256" key="12">
    <source>
        <dbReference type="SAM" id="Phobius"/>
    </source>
</evidence>
<evidence type="ECO:0000256" key="4">
    <source>
        <dbReference type="ARBA" id="ARBA00022729"/>
    </source>
</evidence>
<dbReference type="InterPro" id="IPR003961">
    <property type="entry name" value="FN3_dom"/>
</dbReference>
<keyword evidence="17" id="KW-1185">Reference proteome</keyword>
<dbReference type="InterPro" id="IPR050713">
    <property type="entry name" value="RTP_Phos/Ushers"/>
</dbReference>
<evidence type="ECO:0000256" key="8">
    <source>
        <dbReference type="ARBA" id="ARBA00022989"/>
    </source>
</evidence>
<feature type="domain" description="Fibronectin type-III" evidence="16">
    <location>
        <begin position="388"/>
        <end position="477"/>
    </location>
</feature>
<dbReference type="PROSITE" id="PS50055">
    <property type="entry name" value="TYR_PHOSPHATASE_PTP"/>
    <property type="match status" value="1"/>
</dbReference>
<keyword evidence="10" id="KW-0325">Glycoprotein</keyword>
<dbReference type="Pfam" id="PF18861">
    <property type="entry name" value="PTP_tm"/>
    <property type="match status" value="1"/>
</dbReference>
<keyword evidence="3 12" id="KW-0812">Transmembrane</keyword>
<dbReference type="RefSeq" id="XP_046598951.1">
    <property type="nucleotide sequence ID" value="XM_046742995.1"/>
</dbReference>
<keyword evidence="18 19" id="KW-0675">Receptor</keyword>
<dbReference type="EC" id="3.1.3.48" evidence="2"/>
<feature type="domain" description="Tyrosine-protein phosphatase" evidence="14">
    <location>
        <begin position="1134"/>
        <end position="1391"/>
    </location>
</feature>
<reference evidence="18 19" key="1">
    <citation type="submission" date="2025-05" db="UniProtKB">
        <authorList>
            <consortium name="RefSeq"/>
        </authorList>
    </citation>
    <scope>IDENTIFICATION</scope>
    <source>
        <tissue evidence="18 19">Thorax and Abdomen</tissue>
    </source>
</reference>
<feature type="domain" description="Fibronectin type-III" evidence="16">
    <location>
        <begin position="478"/>
        <end position="567"/>
    </location>
</feature>
<dbReference type="InterPro" id="IPR036116">
    <property type="entry name" value="FN3_sf"/>
</dbReference>
<feature type="transmembrane region" description="Helical" evidence="12">
    <location>
        <begin position="1066"/>
        <end position="1089"/>
    </location>
</feature>
<dbReference type="PROSITE" id="PS50056">
    <property type="entry name" value="TYR_PHOSPHATASE_2"/>
    <property type="match status" value="1"/>
</dbReference>
<feature type="domain" description="Tyrosine specific protein phosphatases" evidence="15">
    <location>
        <begin position="1308"/>
        <end position="1382"/>
    </location>
</feature>
<dbReference type="GeneID" id="107222672"/>
<dbReference type="PROSITE" id="PS50853">
    <property type="entry name" value="FN3"/>
    <property type="match status" value="6"/>
</dbReference>
<protein>
    <recommendedName>
        <fullName evidence="2">protein-tyrosine-phosphatase</fullName>
        <ecNumber evidence="2">3.1.3.48</ecNumber>
    </recommendedName>
</protein>
<evidence type="ECO:0000313" key="17">
    <source>
        <dbReference type="Proteomes" id="UP000829291"/>
    </source>
</evidence>
<evidence type="ECO:0000256" key="10">
    <source>
        <dbReference type="ARBA" id="ARBA00023180"/>
    </source>
</evidence>
<name>A0ABM3GFA5_NEOLC</name>
<dbReference type="PANTHER" id="PTHR46957:SF3">
    <property type="entry name" value="CYTOKINE RECEPTOR"/>
    <property type="match status" value="1"/>
</dbReference>
<keyword evidence="8 12" id="KW-1133">Transmembrane helix</keyword>
<dbReference type="Pfam" id="PF00102">
    <property type="entry name" value="Y_phosphatase"/>
    <property type="match status" value="1"/>
</dbReference>
<dbReference type="Proteomes" id="UP000829291">
    <property type="component" value="Chromosome 6"/>
</dbReference>
<feature type="domain" description="Fibronectin type-III" evidence="16">
    <location>
        <begin position="199"/>
        <end position="294"/>
    </location>
</feature>
<dbReference type="PANTHER" id="PTHR46957">
    <property type="entry name" value="CYTOKINE RECEPTOR"/>
    <property type="match status" value="1"/>
</dbReference>
<dbReference type="SMART" id="SM00404">
    <property type="entry name" value="PTPc_motif"/>
    <property type="match status" value="1"/>
</dbReference>
<feature type="domain" description="Fibronectin type-III" evidence="16">
    <location>
        <begin position="103"/>
        <end position="198"/>
    </location>
</feature>
<evidence type="ECO:0000256" key="5">
    <source>
        <dbReference type="ARBA" id="ARBA00022737"/>
    </source>
</evidence>
<dbReference type="InterPro" id="IPR000242">
    <property type="entry name" value="PTP_cat"/>
</dbReference>
<dbReference type="CDD" id="cd00063">
    <property type="entry name" value="FN3"/>
    <property type="match status" value="3"/>
</dbReference>
<dbReference type="InterPro" id="IPR016130">
    <property type="entry name" value="Tyr_Pase_AS"/>
</dbReference>
<dbReference type="InterPro" id="IPR000387">
    <property type="entry name" value="Tyr_Pase_dom"/>
</dbReference>
<evidence type="ECO:0000256" key="13">
    <source>
        <dbReference type="SAM" id="SignalP"/>
    </source>
</evidence>
<feature type="region of interest" description="Disordered" evidence="11">
    <location>
        <begin position="550"/>
        <end position="569"/>
    </location>
</feature>
<dbReference type="InterPro" id="IPR029021">
    <property type="entry name" value="Prot-tyrosine_phosphatase-like"/>
</dbReference>